<proteinExistence type="predicted"/>
<dbReference type="Pfam" id="PF19419">
    <property type="entry name" value="DUF5983"/>
    <property type="match status" value="1"/>
</dbReference>
<gene>
    <name evidence="2" type="ORF">LAV_00209</name>
</gene>
<dbReference type="Proteomes" id="UP000223906">
    <property type="component" value="Segment"/>
</dbReference>
<sequence length="88" mass="9941">MEVAKMLVLSTAHVAETTAQKLDAGQAGVISYRKGDYGWFVYCGDLPDSVDVASELERVIRFAHNHDFQWIMFDRDGDTIADLPSFDW</sequence>
<dbReference type="EMBL" id="KY629563">
    <property type="protein sequence ID" value="ARK07584.1"/>
    <property type="molecule type" value="Genomic_DNA"/>
</dbReference>
<evidence type="ECO:0000313" key="2">
    <source>
        <dbReference type="EMBL" id="ARK07584.1"/>
    </source>
</evidence>
<dbReference type="InterPro" id="IPR046025">
    <property type="entry name" value="DUF5983"/>
</dbReference>
<evidence type="ECO:0000313" key="3">
    <source>
        <dbReference type="Proteomes" id="UP000223906"/>
    </source>
</evidence>
<accession>A0A1W6DXE4</accession>
<keyword evidence="3" id="KW-1185">Reference proteome</keyword>
<organism evidence="2 3">
    <name type="scientific">Sphingobium phage Lacusarx</name>
    <dbReference type="NCBI Taxonomy" id="1980139"/>
    <lineage>
        <taxon>Viruses</taxon>
        <taxon>Duplodnaviria</taxon>
        <taxon>Heunggongvirae</taxon>
        <taxon>Uroviricota</taxon>
        <taxon>Caudoviricetes</taxon>
        <taxon>Lacusarxvirus</taxon>
        <taxon>Lacusarxvirus lacusarx</taxon>
    </lineage>
</organism>
<feature type="domain" description="DUF5983" evidence="1">
    <location>
        <begin position="6"/>
        <end position="88"/>
    </location>
</feature>
<evidence type="ECO:0000259" key="1">
    <source>
        <dbReference type="Pfam" id="PF19419"/>
    </source>
</evidence>
<name>A0A1W6DXE4_9CAUD</name>
<reference evidence="2 3" key="1">
    <citation type="submission" date="2017-02" db="EMBL/GenBank/DDBJ databases">
        <title>The first characterized phage against a member of the ecologically important #sphingomonads reveals high dissimilarity against all other known phages.</title>
        <authorList>
            <person name="Nielsen T.K."/>
            <person name="Carstens A.B."/>
            <person name="Kot W."/>
            <person name="Lametsch R."/>
            <person name="Neve H."/>
            <person name="Hansen L.H."/>
        </authorList>
    </citation>
    <scope>NUCLEOTIDE SEQUENCE [LARGE SCALE GENOMIC DNA]</scope>
</reference>
<protein>
    <recommendedName>
        <fullName evidence="1">DUF5983 domain-containing protein</fullName>
    </recommendedName>
</protein>